<dbReference type="GeneID" id="69006942"/>
<proteinExistence type="predicted"/>
<organism evidence="1 2">
    <name type="scientific">Burkholderia ubonensis subsp. mesacidophila</name>
    <dbReference type="NCBI Taxonomy" id="265293"/>
    <lineage>
        <taxon>Bacteria</taxon>
        <taxon>Pseudomonadati</taxon>
        <taxon>Pseudomonadota</taxon>
        <taxon>Betaproteobacteria</taxon>
        <taxon>Burkholderiales</taxon>
        <taxon>Burkholderiaceae</taxon>
        <taxon>Burkholderia</taxon>
        <taxon>Burkholderia cepacia complex</taxon>
    </lineage>
</organism>
<dbReference type="AlphaFoldDB" id="A0A2A4FD28"/>
<accession>A0A2A4FD28</accession>
<comment type="caution">
    <text evidence="1">The sequence shown here is derived from an EMBL/GenBank/DDBJ whole genome shotgun (WGS) entry which is preliminary data.</text>
</comment>
<gene>
    <name evidence="1" type="ORF">BZL54_21350</name>
</gene>
<evidence type="ECO:0000313" key="1">
    <source>
        <dbReference type="EMBL" id="PCE30239.1"/>
    </source>
</evidence>
<protein>
    <submittedName>
        <fullName evidence="1">Phasin</fullName>
    </submittedName>
</protein>
<sequence>MNTTAVEQSADFGLRTLPAIFRLQNEGFERLRKLTELNLAAIKGMLDGGQSALSSLPSGLPSSTGAVGLPQQFFERALAYAEQVQQIDSQFLAAVTQAGEDLHNQYNVICKQLAANLGQTAPFGSDAAYTAMQSAIGGMMRSQGMMQEAIKHAAGARTPGNPVPDIA</sequence>
<dbReference type="EMBL" id="MTZU01000067">
    <property type="protein sequence ID" value="PCE30239.1"/>
    <property type="molecule type" value="Genomic_DNA"/>
</dbReference>
<dbReference type="Proteomes" id="UP000217994">
    <property type="component" value="Unassembled WGS sequence"/>
</dbReference>
<name>A0A2A4FD28_9BURK</name>
<dbReference type="RefSeq" id="WP_017335014.1">
    <property type="nucleotide sequence ID" value="NZ_CP020740.1"/>
</dbReference>
<evidence type="ECO:0000313" key="2">
    <source>
        <dbReference type="Proteomes" id="UP000217994"/>
    </source>
</evidence>
<reference evidence="1 2" key="1">
    <citation type="submission" date="2017-01" db="EMBL/GenBank/DDBJ databases">
        <title>Whole-Genome Shotgun Sequencing of Two beta-Proteobacterial Species in Search of the Bulgecin Biosynthetic Cluster.</title>
        <authorList>
            <person name="Horsman M.E."/>
            <person name="Marous D.R."/>
            <person name="Li R."/>
            <person name="Oliver R.A."/>
            <person name="Byun B."/>
            <person name="Emrich S.J."/>
            <person name="Boggess B."/>
            <person name="Townsend C.A."/>
            <person name="Mobashery S."/>
        </authorList>
    </citation>
    <scope>NUCLEOTIDE SEQUENCE [LARGE SCALE GENOMIC DNA]</scope>
    <source>
        <strain evidence="1 2">ATCC 31433</strain>
    </source>
</reference>